<evidence type="ECO:0000256" key="6">
    <source>
        <dbReference type="SAM" id="MobiDB-lite"/>
    </source>
</evidence>
<comment type="similarity">
    <text evidence="2">Belongs to the CD225/Dispanin family.</text>
</comment>
<keyword evidence="3 7" id="KW-0812">Transmembrane</keyword>
<dbReference type="GO" id="GO:0016020">
    <property type="term" value="C:membrane"/>
    <property type="evidence" value="ECO:0007669"/>
    <property type="project" value="UniProtKB-SubCell"/>
</dbReference>
<dbReference type="AlphaFoldDB" id="A0A8D0QQG7"/>
<dbReference type="Ensembl" id="ENSSSCT00025011852.1">
    <property type="protein sequence ID" value="ENSSSCP00025004725.1"/>
    <property type="gene ID" value="ENSSSCG00025008944.1"/>
</dbReference>
<evidence type="ECO:0008006" key="10">
    <source>
        <dbReference type="Google" id="ProtNLM"/>
    </source>
</evidence>
<dbReference type="PANTHER" id="PTHR13999">
    <property type="entry name" value="INTERFERON INDUCIBLE TRANSMEMBRANE PROTEIN"/>
    <property type="match status" value="1"/>
</dbReference>
<evidence type="ECO:0000313" key="9">
    <source>
        <dbReference type="Proteomes" id="UP000694727"/>
    </source>
</evidence>
<keyword evidence="5 7" id="KW-0472">Membrane</keyword>
<evidence type="ECO:0000256" key="1">
    <source>
        <dbReference type="ARBA" id="ARBA00004370"/>
    </source>
</evidence>
<accession>A0A8D0QQG7</accession>
<evidence type="ECO:0000256" key="7">
    <source>
        <dbReference type="SAM" id="Phobius"/>
    </source>
</evidence>
<dbReference type="Pfam" id="PF04505">
    <property type="entry name" value="CD225"/>
    <property type="match status" value="1"/>
</dbReference>
<name>A0A8D0QQG7_PIG</name>
<reference evidence="8" key="1">
    <citation type="submission" date="2025-08" db="UniProtKB">
        <authorList>
            <consortium name="Ensembl"/>
        </authorList>
    </citation>
    <scope>IDENTIFICATION</scope>
</reference>
<feature type="compositionally biased region" description="Low complexity" evidence="6">
    <location>
        <begin position="92"/>
        <end position="102"/>
    </location>
</feature>
<keyword evidence="4 7" id="KW-1133">Transmembrane helix</keyword>
<dbReference type="PANTHER" id="PTHR13999:SF4">
    <property type="entry name" value="INTERFERON-INDUCED TRANSMEMBRANE PROTEIN 3"/>
    <property type="match status" value="1"/>
</dbReference>
<feature type="transmembrane region" description="Helical" evidence="7">
    <location>
        <begin position="160"/>
        <end position="185"/>
    </location>
</feature>
<evidence type="ECO:0000313" key="8">
    <source>
        <dbReference type="Ensembl" id="ENSSSCP00025004725.1"/>
    </source>
</evidence>
<dbReference type="InterPro" id="IPR051517">
    <property type="entry name" value="IFITM_antiviral_protein"/>
</dbReference>
<proteinExistence type="inferred from homology"/>
<sequence>MAGSGVGWGAVSPPSRDLPLPGPIRAVKPFLHPWDSDPEKRKGPLRALSQQRGQSRGGRRRPGASWRGWEAVRRETQAPGGEGGARQALSCSGSRGRARAGSPSGGMGPGGPPGGQRLVVACTCSRSPSPCLLLQARDRKMVGDITGAQSYASTAKCLNIWALVLGIFLTIGAVALLVFACIAVYEMALQHAKSNRGY</sequence>
<evidence type="ECO:0000256" key="2">
    <source>
        <dbReference type="ARBA" id="ARBA00006843"/>
    </source>
</evidence>
<protein>
    <recommendedName>
        <fullName evidence="10">Interferon-induced transmembrane protein 1</fullName>
    </recommendedName>
</protein>
<comment type="subcellular location">
    <subcellularLocation>
        <location evidence="1">Membrane</location>
    </subcellularLocation>
</comment>
<evidence type="ECO:0000256" key="3">
    <source>
        <dbReference type="ARBA" id="ARBA00022692"/>
    </source>
</evidence>
<evidence type="ECO:0000256" key="4">
    <source>
        <dbReference type="ARBA" id="ARBA00022989"/>
    </source>
</evidence>
<feature type="compositionally biased region" description="Low complexity" evidence="6">
    <location>
        <begin position="45"/>
        <end position="54"/>
    </location>
</feature>
<dbReference type="Proteomes" id="UP000694727">
    <property type="component" value="Unplaced"/>
</dbReference>
<organism evidence="8 9">
    <name type="scientific">Sus scrofa</name>
    <name type="common">Pig</name>
    <dbReference type="NCBI Taxonomy" id="9823"/>
    <lineage>
        <taxon>Eukaryota</taxon>
        <taxon>Metazoa</taxon>
        <taxon>Chordata</taxon>
        <taxon>Craniata</taxon>
        <taxon>Vertebrata</taxon>
        <taxon>Euteleostomi</taxon>
        <taxon>Mammalia</taxon>
        <taxon>Eutheria</taxon>
        <taxon>Laurasiatheria</taxon>
        <taxon>Artiodactyla</taxon>
        <taxon>Suina</taxon>
        <taxon>Suidae</taxon>
        <taxon>Sus</taxon>
    </lineage>
</organism>
<evidence type="ECO:0000256" key="5">
    <source>
        <dbReference type="ARBA" id="ARBA00023136"/>
    </source>
</evidence>
<feature type="region of interest" description="Disordered" evidence="6">
    <location>
        <begin position="1"/>
        <end position="113"/>
    </location>
</feature>
<dbReference type="InterPro" id="IPR007593">
    <property type="entry name" value="CD225/Dispanin_fam"/>
</dbReference>